<evidence type="ECO:0000259" key="4">
    <source>
        <dbReference type="Pfam" id="PF16653"/>
    </source>
</evidence>
<sequence length="321" mass="35584">MNEVGLDPGIDHMSAMKIIDEAKANGSKVRSFISWCGGLPSPEASNVPLGYKFSWSPRGVLTASGNDATYRSNGKTHTISGDSLLKEHFPVVQTPYSGFVFEGLANRNSLGYADIYGLGELSDMDTMFRGTLRYQSNYFDTVLSGTNNSLSTNERYDTMVNKLGLSKEHPMTEKVWSAISFFLSDQQATDFNNGGNSALDIFSSLLSKQLKYHKGERDMVAMHHEFGIEHSTGKKETLTSTLIKYGNEKHTAMADTVGLPTAMAVELVLDDAIPERGVLRPIKPHVYLPILDQLETKGIQFVERHEPYRNNRLEATGSNTW</sequence>
<dbReference type="FunFam" id="3.30.360.10:FF:000008">
    <property type="entry name" value="Alpha-aminoadipic semialdehyde synthase, mitochondrial"/>
    <property type="match status" value="1"/>
</dbReference>
<dbReference type="InterPro" id="IPR032095">
    <property type="entry name" value="Sacchrp_dh-like_C"/>
</dbReference>
<comment type="caution">
    <text evidence="5">The sequence shown here is derived from an EMBL/GenBank/DDBJ whole genome shotgun (WGS) entry which is preliminary data.</text>
</comment>
<protein>
    <recommendedName>
        <fullName evidence="4">Saccharopine dehydrogenase-like C-terminal domain-containing protein</fullName>
    </recommendedName>
</protein>
<dbReference type="AlphaFoldDB" id="A0A8H7SIT8"/>
<evidence type="ECO:0000256" key="2">
    <source>
        <dbReference type="ARBA" id="ARBA00023002"/>
    </source>
</evidence>
<dbReference type="Gene3D" id="3.40.50.720">
    <property type="entry name" value="NAD(P)-binding Rossmann-like Domain"/>
    <property type="match status" value="1"/>
</dbReference>
<name>A0A8H7SIT8_9FUNG</name>
<dbReference type="Pfam" id="PF16653">
    <property type="entry name" value="Sacchrp_dh_C"/>
    <property type="match status" value="1"/>
</dbReference>
<keyword evidence="3" id="KW-0457">Lysine biosynthesis</keyword>
<dbReference type="SUPFAM" id="SSF55347">
    <property type="entry name" value="Glyceraldehyde-3-phosphate dehydrogenase-like, C-terminal domain"/>
    <property type="match status" value="1"/>
</dbReference>
<dbReference type="GO" id="GO:0005737">
    <property type="term" value="C:cytoplasm"/>
    <property type="evidence" value="ECO:0007669"/>
    <property type="project" value="TreeGrafter"/>
</dbReference>
<keyword evidence="3" id="KW-0028">Amino-acid biosynthesis</keyword>
<dbReference type="PANTHER" id="PTHR11133">
    <property type="entry name" value="SACCHAROPINE DEHYDROGENASE"/>
    <property type="match status" value="1"/>
</dbReference>
<accession>A0A8H7SIT8</accession>
<dbReference type="GO" id="GO:0004753">
    <property type="term" value="F:saccharopine dehydrogenase activity"/>
    <property type="evidence" value="ECO:0007669"/>
    <property type="project" value="TreeGrafter"/>
</dbReference>
<dbReference type="EMBL" id="JAEPRE010000334">
    <property type="protein sequence ID" value="KAG2228942.1"/>
    <property type="molecule type" value="Genomic_DNA"/>
</dbReference>
<evidence type="ECO:0000256" key="3">
    <source>
        <dbReference type="ARBA" id="ARBA00023154"/>
    </source>
</evidence>
<evidence type="ECO:0000256" key="1">
    <source>
        <dbReference type="ARBA" id="ARBA00022857"/>
    </source>
</evidence>
<gene>
    <name evidence="5" type="ORF">INT48_001517</name>
</gene>
<organism evidence="5 6">
    <name type="scientific">Thamnidium elegans</name>
    <dbReference type="NCBI Taxonomy" id="101142"/>
    <lineage>
        <taxon>Eukaryota</taxon>
        <taxon>Fungi</taxon>
        <taxon>Fungi incertae sedis</taxon>
        <taxon>Mucoromycota</taxon>
        <taxon>Mucoromycotina</taxon>
        <taxon>Mucoromycetes</taxon>
        <taxon>Mucorales</taxon>
        <taxon>Mucorineae</taxon>
        <taxon>Mucoraceae</taxon>
        <taxon>Thamnidium</taxon>
    </lineage>
</organism>
<proteinExistence type="predicted"/>
<feature type="domain" description="Saccharopine dehydrogenase-like C-terminal" evidence="4">
    <location>
        <begin position="5"/>
        <end position="299"/>
    </location>
</feature>
<evidence type="ECO:0000313" key="5">
    <source>
        <dbReference type="EMBL" id="KAG2228942.1"/>
    </source>
</evidence>
<reference evidence="5" key="1">
    <citation type="submission" date="2021-01" db="EMBL/GenBank/DDBJ databases">
        <title>Metabolic potential, ecology and presence of endohyphal bacteria is reflected in genomic diversity of Mucoromycotina.</title>
        <authorList>
            <person name="Muszewska A."/>
            <person name="Okrasinska A."/>
            <person name="Steczkiewicz K."/>
            <person name="Drgas O."/>
            <person name="Orlowska M."/>
            <person name="Perlinska-Lenart U."/>
            <person name="Aleksandrzak-Piekarczyk T."/>
            <person name="Szatraj K."/>
            <person name="Zielenkiewicz U."/>
            <person name="Pilsyk S."/>
            <person name="Malc E."/>
            <person name="Mieczkowski P."/>
            <person name="Kruszewska J.S."/>
            <person name="Biernat P."/>
            <person name="Pawlowska J."/>
        </authorList>
    </citation>
    <scope>NUCLEOTIDE SEQUENCE</scope>
    <source>
        <strain evidence="5">WA0000018081</strain>
    </source>
</reference>
<dbReference type="PANTHER" id="PTHR11133:SF22">
    <property type="entry name" value="ALPHA-AMINOADIPIC SEMIALDEHYDE SYNTHASE, MITOCHONDRIAL"/>
    <property type="match status" value="1"/>
</dbReference>
<keyword evidence="6" id="KW-1185">Reference proteome</keyword>
<evidence type="ECO:0000313" key="6">
    <source>
        <dbReference type="Proteomes" id="UP000613177"/>
    </source>
</evidence>
<dbReference type="InterPro" id="IPR051168">
    <property type="entry name" value="AASS"/>
</dbReference>
<dbReference type="GO" id="GO:0019878">
    <property type="term" value="P:lysine biosynthetic process via aminoadipic acid"/>
    <property type="evidence" value="ECO:0007669"/>
    <property type="project" value="TreeGrafter"/>
</dbReference>
<dbReference type="Proteomes" id="UP000613177">
    <property type="component" value="Unassembled WGS sequence"/>
</dbReference>
<dbReference type="Gene3D" id="3.30.360.10">
    <property type="entry name" value="Dihydrodipicolinate Reductase, domain 2"/>
    <property type="match status" value="2"/>
</dbReference>
<keyword evidence="2" id="KW-0560">Oxidoreductase</keyword>
<keyword evidence="1" id="KW-0521">NADP</keyword>